<name>A0A0K0F1M2_STRVS</name>
<organism evidence="2 3">
    <name type="scientific">Strongyloides venezuelensis</name>
    <name type="common">Threadworm</name>
    <dbReference type="NCBI Taxonomy" id="75913"/>
    <lineage>
        <taxon>Eukaryota</taxon>
        <taxon>Metazoa</taxon>
        <taxon>Ecdysozoa</taxon>
        <taxon>Nematoda</taxon>
        <taxon>Chromadorea</taxon>
        <taxon>Rhabditida</taxon>
        <taxon>Tylenchina</taxon>
        <taxon>Panagrolaimomorpha</taxon>
        <taxon>Strongyloidoidea</taxon>
        <taxon>Strongyloididae</taxon>
        <taxon>Strongyloides</taxon>
    </lineage>
</organism>
<evidence type="ECO:0000313" key="3">
    <source>
        <dbReference type="WBParaSite" id="SVE_0269700.1"/>
    </source>
</evidence>
<keyword evidence="2" id="KW-1185">Reference proteome</keyword>
<reference evidence="2" key="1">
    <citation type="submission" date="2014-07" db="EMBL/GenBank/DDBJ databases">
        <authorList>
            <person name="Martin A.A"/>
            <person name="De Silva N."/>
        </authorList>
    </citation>
    <scope>NUCLEOTIDE SEQUENCE</scope>
</reference>
<accession>A0A0K0F1M2</accession>
<reference evidence="3" key="2">
    <citation type="submission" date="2015-08" db="UniProtKB">
        <authorList>
            <consortium name="WormBaseParasite"/>
        </authorList>
    </citation>
    <scope>IDENTIFICATION</scope>
</reference>
<evidence type="ECO:0000313" key="2">
    <source>
        <dbReference type="Proteomes" id="UP000035680"/>
    </source>
</evidence>
<feature type="chain" id="PRO_5005329278" evidence="1">
    <location>
        <begin position="24"/>
        <end position="283"/>
    </location>
</feature>
<dbReference type="WBParaSite" id="SVE_0269700.1">
    <property type="protein sequence ID" value="SVE_0269700.1"/>
    <property type="gene ID" value="SVE_0269700"/>
</dbReference>
<protein>
    <submittedName>
        <fullName evidence="3">DUF19 domain-containing protein</fullName>
    </submittedName>
</protein>
<keyword evidence="1" id="KW-0732">Signal</keyword>
<sequence length="283" mass="32940">MKSFNNYFLYILIRLLFVSGINSLKEFYTFLNSTKCNESLNGSQLDGCCRPLVDLWGIIRSNELYASDILLPVPFYKTESIVLLCRSYTSCKNNCFDDSRYSSSCSSMLLKDFFHSQLDYFCGSNQGIKYWSEFSCLRNLLLDSVEKNNHNVKYCFEFIKQNQKYKNQEDKCENIEYFMKCLTKHVKSTCGIHTLKILSNTIKVYGCLKNDKTIFKRATHKNYGTSNNVRKDNDMILKYIEIYTNISSSTSIIDNQTINIIKKYLSSKDTLKKNNFPLNDLPS</sequence>
<dbReference type="Proteomes" id="UP000035680">
    <property type="component" value="Unassembled WGS sequence"/>
</dbReference>
<feature type="signal peptide" evidence="1">
    <location>
        <begin position="1"/>
        <end position="23"/>
    </location>
</feature>
<proteinExistence type="predicted"/>
<dbReference type="AlphaFoldDB" id="A0A0K0F1M2"/>
<evidence type="ECO:0000256" key="1">
    <source>
        <dbReference type="SAM" id="SignalP"/>
    </source>
</evidence>